<evidence type="ECO:0000256" key="3">
    <source>
        <dbReference type="ARBA" id="ARBA00023128"/>
    </source>
</evidence>
<evidence type="ECO:0000256" key="1">
    <source>
        <dbReference type="ARBA" id="ARBA00004434"/>
    </source>
</evidence>
<dbReference type="GO" id="GO:0045277">
    <property type="term" value="C:respiratory chain complex IV"/>
    <property type="evidence" value="ECO:0007669"/>
    <property type="project" value="InterPro"/>
</dbReference>
<proteinExistence type="inferred from homology"/>
<evidence type="ECO:0000313" key="4">
    <source>
        <dbReference type="EMBL" id="ELU14233.1"/>
    </source>
</evidence>
<dbReference type="InterPro" id="IPR036639">
    <property type="entry name" value="Cyt_c_oxidase_su4_sf"/>
</dbReference>
<dbReference type="STRING" id="283909.R7V5V4"/>
<name>R7V5V4_CAPTE</name>
<dbReference type="Pfam" id="PF02936">
    <property type="entry name" value="COX4"/>
    <property type="match status" value="1"/>
</dbReference>
<dbReference type="InterPro" id="IPR004203">
    <property type="entry name" value="Cyt_c_oxidase_su4_fam"/>
</dbReference>
<reference evidence="5" key="3">
    <citation type="submission" date="2015-06" db="UniProtKB">
        <authorList>
            <consortium name="EnsemblMetazoa"/>
        </authorList>
    </citation>
    <scope>IDENTIFICATION</scope>
</reference>
<dbReference type="Proteomes" id="UP000014760">
    <property type="component" value="Unassembled WGS sequence"/>
</dbReference>
<reference evidence="6" key="1">
    <citation type="submission" date="2012-12" db="EMBL/GenBank/DDBJ databases">
        <authorList>
            <person name="Hellsten U."/>
            <person name="Grimwood J."/>
            <person name="Chapman J.A."/>
            <person name="Shapiro H."/>
            <person name="Aerts A."/>
            <person name="Otillar R.P."/>
            <person name="Terry A.Y."/>
            <person name="Boore J.L."/>
            <person name="Simakov O."/>
            <person name="Marletaz F."/>
            <person name="Cho S.-J."/>
            <person name="Edsinger-Gonzales E."/>
            <person name="Havlak P."/>
            <person name="Kuo D.-H."/>
            <person name="Larsson T."/>
            <person name="Lv J."/>
            <person name="Arendt D."/>
            <person name="Savage R."/>
            <person name="Osoegawa K."/>
            <person name="de Jong P."/>
            <person name="Lindberg D.R."/>
            <person name="Seaver E.C."/>
            <person name="Weisblat D.A."/>
            <person name="Putnam N.H."/>
            <person name="Grigoriev I.V."/>
            <person name="Rokhsar D.S."/>
        </authorList>
    </citation>
    <scope>NUCLEOTIDE SEQUENCE</scope>
    <source>
        <strain evidence="6">I ESC-2004</strain>
    </source>
</reference>
<dbReference type="EMBL" id="AMQN01004927">
    <property type="status" value="NOT_ANNOTATED_CDS"/>
    <property type="molecule type" value="Genomic_DNA"/>
</dbReference>
<keyword evidence="6" id="KW-1185">Reference proteome</keyword>
<organism evidence="4">
    <name type="scientific">Capitella teleta</name>
    <name type="common">Polychaete worm</name>
    <dbReference type="NCBI Taxonomy" id="283909"/>
    <lineage>
        <taxon>Eukaryota</taxon>
        <taxon>Metazoa</taxon>
        <taxon>Spiralia</taxon>
        <taxon>Lophotrochozoa</taxon>
        <taxon>Annelida</taxon>
        <taxon>Polychaeta</taxon>
        <taxon>Sedentaria</taxon>
        <taxon>Scolecida</taxon>
        <taxon>Capitellidae</taxon>
        <taxon>Capitella</taxon>
    </lineage>
</organism>
<evidence type="ECO:0000313" key="6">
    <source>
        <dbReference type="Proteomes" id="UP000014760"/>
    </source>
</evidence>
<protein>
    <recommendedName>
        <fullName evidence="7">Cytochrome c oxidase subunit 4</fullName>
    </recommendedName>
</protein>
<dbReference type="OrthoDB" id="186013at2759"/>
<dbReference type="SUPFAM" id="SSF81406">
    <property type="entry name" value="Mitochondrial cytochrome c oxidase subunit IV"/>
    <property type="match status" value="1"/>
</dbReference>
<dbReference type="GO" id="GO:0005743">
    <property type="term" value="C:mitochondrial inner membrane"/>
    <property type="evidence" value="ECO:0007669"/>
    <property type="project" value="UniProtKB-SubCell"/>
</dbReference>
<reference evidence="4 6" key="2">
    <citation type="journal article" date="2013" name="Nature">
        <title>Insights into bilaterian evolution from three spiralian genomes.</title>
        <authorList>
            <person name="Simakov O."/>
            <person name="Marletaz F."/>
            <person name="Cho S.J."/>
            <person name="Edsinger-Gonzales E."/>
            <person name="Havlak P."/>
            <person name="Hellsten U."/>
            <person name="Kuo D.H."/>
            <person name="Larsson T."/>
            <person name="Lv J."/>
            <person name="Arendt D."/>
            <person name="Savage R."/>
            <person name="Osoegawa K."/>
            <person name="de Jong P."/>
            <person name="Grimwood J."/>
            <person name="Chapman J.A."/>
            <person name="Shapiro H."/>
            <person name="Aerts A."/>
            <person name="Otillar R.P."/>
            <person name="Terry A.Y."/>
            <person name="Boore J.L."/>
            <person name="Grigoriev I.V."/>
            <person name="Lindberg D.R."/>
            <person name="Seaver E.C."/>
            <person name="Weisblat D.A."/>
            <person name="Putnam N.H."/>
            <person name="Rokhsar D.S."/>
        </authorList>
    </citation>
    <scope>NUCLEOTIDE SEQUENCE</scope>
    <source>
        <strain evidence="4 6">I ESC-2004</strain>
    </source>
</reference>
<keyword evidence="3" id="KW-0496">Mitochondrion</keyword>
<evidence type="ECO:0008006" key="7">
    <source>
        <dbReference type="Google" id="ProtNLM"/>
    </source>
</evidence>
<evidence type="ECO:0000313" key="5">
    <source>
        <dbReference type="EnsemblMetazoa" id="CapteP220890"/>
    </source>
</evidence>
<dbReference type="GO" id="GO:0006123">
    <property type="term" value="P:mitochondrial electron transport, cytochrome c to oxygen"/>
    <property type="evidence" value="ECO:0007669"/>
    <property type="project" value="InterPro"/>
</dbReference>
<dbReference type="Gene3D" id="1.10.442.10">
    <property type="entry name" value="Cytochrome c oxidase subunit IV"/>
    <property type="match status" value="1"/>
</dbReference>
<sequence length="116" mass="13239">MRSAFQLQAMAFALRNCFRRTDLLRRGFATTSSSWSGAGSEPLPAQILPTDKEHFYPRIGKREIVGFGQNGSAVYHDLREYPCPAIRFRESDEVITALREKEKGDWSLLTLDEKKT</sequence>
<gene>
    <name evidence="4" type="ORF">CAPTEDRAFT_220890</name>
</gene>
<accession>R7V5V4</accession>
<comment type="subcellular location">
    <subcellularLocation>
        <location evidence="1">Mitochondrion inner membrane</location>
        <topology evidence="1">Single-pass membrane protein</topology>
    </subcellularLocation>
</comment>
<dbReference type="EMBL" id="AMQN01004926">
    <property type="status" value="NOT_ANNOTATED_CDS"/>
    <property type="molecule type" value="Genomic_DNA"/>
</dbReference>
<evidence type="ECO:0000256" key="2">
    <source>
        <dbReference type="ARBA" id="ARBA00008135"/>
    </source>
</evidence>
<dbReference type="HOGENOM" id="CLU_2099163_0_0_1"/>
<comment type="similarity">
    <text evidence="2">Belongs to the cytochrome c oxidase IV family.</text>
</comment>
<dbReference type="EnsemblMetazoa" id="CapteT220890">
    <property type="protein sequence ID" value="CapteP220890"/>
    <property type="gene ID" value="CapteG220890"/>
</dbReference>
<dbReference type="AlphaFoldDB" id="R7V5V4"/>
<dbReference type="EMBL" id="KB294684">
    <property type="protein sequence ID" value="ELU14233.1"/>
    <property type="molecule type" value="Genomic_DNA"/>
</dbReference>